<evidence type="ECO:0000313" key="6">
    <source>
        <dbReference type="RefSeq" id="XP_015190533.1"/>
    </source>
</evidence>
<dbReference type="Gene3D" id="3.40.50.1460">
    <property type="match status" value="1"/>
</dbReference>
<dbReference type="CDD" id="cd00032">
    <property type="entry name" value="CASc"/>
    <property type="match status" value="1"/>
</dbReference>
<evidence type="ECO:0000259" key="4">
    <source>
        <dbReference type="PROSITE" id="PS50208"/>
    </source>
</evidence>
<dbReference type="PROSITE" id="PS50208">
    <property type="entry name" value="CASPASE_P20"/>
    <property type="match status" value="1"/>
</dbReference>
<dbReference type="PANTHER" id="PTHR22576">
    <property type="entry name" value="MUCOSA ASSOCIATED LYMPHOID TISSUE LYMPHOMA TRANSLOCATION PROTEIN 1/PARACASPASE"/>
    <property type="match status" value="1"/>
</dbReference>
<organism evidence="5 6">
    <name type="scientific">Polistes dominula</name>
    <name type="common">European paper wasp</name>
    <name type="synonym">Vespa dominula</name>
    <dbReference type="NCBI Taxonomy" id="743375"/>
    <lineage>
        <taxon>Eukaryota</taxon>
        <taxon>Metazoa</taxon>
        <taxon>Ecdysozoa</taxon>
        <taxon>Arthropoda</taxon>
        <taxon>Hexapoda</taxon>
        <taxon>Insecta</taxon>
        <taxon>Pterygota</taxon>
        <taxon>Neoptera</taxon>
        <taxon>Endopterygota</taxon>
        <taxon>Hymenoptera</taxon>
        <taxon>Apocrita</taxon>
        <taxon>Aculeata</taxon>
        <taxon>Vespoidea</taxon>
        <taxon>Vespidae</taxon>
        <taxon>Polistinae</taxon>
        <taxon>Polistini</taxon>
        <taxon>Polistes</taxon>
    </lineage>
</organism>
<dbReference type="InterPro" id="IPR015917">
    <property type="entry name" value="Pept_C14A"/>
</dbReference>
<proteinExistence type="inferred from homology"/>
<sequence length="308" mass="35196">MDETTTGPSTDNCDTSATNSLNNEIEITQMYPMKGKTYSLALLFSHETFYRKYENERVGVEADCNKLKSVLQTFNFEVKIYENQTKHKILGIISKVAQTVQSDIDCLLIVVMTHGHSGILCAYDEPYDIIDLWSPFSENNCPSLKGKPKLFFIQACRGDDVDAGTELQYEENTQFKQQLSSENSLPDVSVYNLSPMELQKLNTPDERDFLIGYATCLDYIAYTTENGSWFIQEICSMFERYGKNYDLLTLLTLVSQRVALNYELKILDESKLNINKQVPCIISTLTKLLYFFPKQAEEVPKNFELGPI</sequence>
<dbReference type="SUPFAM" id="SSF52129">
    <property type="entry name" value="Caspase-like"/>
    <property type="match status" value="1"/>
</dbReference>
<dbReference type="SMART" id="SM00115">
    <property type="entry name" value="CASc"/>
    <property type="match status" value="1"/>
</dbReference>
<dbReference type="RefSeq" id="XP_015190533.1">
    <property type="nucleotide sequence ID" value="XM_015335047.1"/>
</dbReference>
<evidence type="ECO:0000259" key="3">
    <source>
        <dbReference type="PROSITE" id="PS50207"/>
    </source>
</evidence>
<dbReference type="InterPro" id="IPR033139">
    <property type="entry name" value="Caspase_cys_AS"/>
</dbReference>
<dbReference type="Proteomes" id="UP000694924">
    <property type="component" value="Unplaced"/>
</dbReference>
<dbReference type="InterPro" id="IPR052039">
    <property type="entry name" value="Caspase-related_regulators"/>
</dbReference>
<dbReference type="InterPro" id="IPR001309">
    <property type="entry name" value="Pept_C14_p20"/>
</dbReference>
<evidence type="ECO:0000256" key="2">
    <source>
        <dbReference type="RuleBase" id="RU003971"/>
    </source>
</evidence>
<dbReference type="InterPro" id="IPR029030">
    <property type="entry name" value="Caspase-like_dom_sf"/>
</dbReference>
<reference evidence="6" key="1">
    <citation type="submission" date="2025-08" db="UniProtKB">
        <authorList>
            <consortium name="RefSeq"/>
        </authorList>
    </citation>
    <scope>IDENTIFICATION</scope>
    <source>
        <tissue evidence="6">Whole body</tissue>
    </source>
</reference>
<dbReference type="Pfam" id="PF00656">
    <property type="entry name" value="Peptidase_C14"/>
    <property type="match status" value="1"/>
</dbReference>
<name>A0ABM1JDJ5_POLDO</name>
<dbReference type="InterPro" id="IPR002138">
    <property type="entry name" value="Pept_C14_p10"/>
</dbReference>
<feature type="domain" description="Caspase family p10" evidence="3">
    <location>
        <begin position="199"/>
        <end position="293"/>
    </location>
</feature>
<dbReference type="PRINTS" id="PR00376">
    <property type="entry name" value="IL1BCENZYME"/>
</dbReference>
<gene>
    <name evidence="6" type="primary">LOC107074031</name>
</gene>
<keyword evidence="5" id="KW-1185">Reference proteome</keyword>
<protein>
    <submittedName>
        <fullName evidence="6">Caspase-like</fullName>
    </submittedName>
</protein>
<evidence type="ECO:0000313" key="5">
    <source>
        <dbReference type="Proteomes" id="UP000694924"/>
    </source>
</evidence>
<dbReference type="PROSITE" id="PS01122">
    <property type="entry name" value="CASPASE_CYS"/>
    <property type="match status" value="1"/>
</dbReference>
<evidence type="ECO:0000256" key="1">
    <source>
        <dbReference type="ARBA" id="ARBA00010134"/>
    </source>
</evidence>
<feature type="domain" description="Caspase family p20" evidence="4">
    <location>
        <begin position="37"/>
        <end position="160"/>
    </location>
</feature>
<accession>A0ABM1JDJ5</accession>
<dbReference type="GeneID" id="107074031"/>
<dbReference type="PANTHER" id="PTHR22576:SF41">
    <property type="entry name" value="CASPASE 14, APOPTOSIS-RELATED CYSTEINE PEPTIDASE"/>
    <property type="match status" value="1"/>
</dbReference>
<dbReference type="PROSITE" id="PS50207">
    <property type="entry name" value="CASPASE_P10"/>
    <property type="match status" value="1"/>
</dbReference>
<comment type="similarity">
    <text evidence="1 2">Belongs to the peptidase C14A family.</text>
</comment>
<dbReference type="InterPro" id="IPR011600">
    <property type="entry name" value="Pept_C14_caspase"/>
</dbReference>